<reference evidence="1 2" key="1">
    <citation type="submission" date="2017-06" db="EMBL/GenBank/DDBJ databases">
        <authorList>
            <person name="Kim H.J."/>
            <person name="Triplett B.A."/>
        </authorList>
    </citation>
    <scope>NUCLEOTIDE SEQUENCE [LARGE SCALE GENOMIC DNA]</scope>
</reference>
<dbReference type="EMBL" id="MF403008">
    <property type="protein sequence ID" value="AUZ95285.1"/>
    <property type="molecule type" value="Genomic_DNA"/>
</dbReference>
<organism evidence="1 2">
    <name type="scientific">Agrobacterium phage Atu_ph07</name>
    <dbReference type="NCBI Taxonomy" id="2024264"/>
    <lineage>
        <taxon>Viruses</taxon>
        <taxon>Duplodnaviria</taxon>
        <taxon>Heunggongvirae</taxon>
        <taxon>Uroviricota</taxon>
        <taxon>Caudoviricetes</taxon>
        <taxon>Polybotosvirus</taxon>
        <taxon>Polybotosvirus Atuph07</taxon>
    </lineage>
</organism>
<dbReference type="GeneID" id="40088529"/>
<protein>
    <submittedName>
        <fullName evidence="1">Uncharacterized protein</fullName>
    </submittedName>
</protein>
<dbReference type="KEGG" id="vg:40088529"/>
<keyword evidence="2" id="KW-1185">Reference proteome</keyword>
<evidence type="ECO:0000313" key="2">
    <source>
        <dbReference type="Proteomes" id="UP000223025"/>
    </source>
</evidence>
<name>A0A2L0V0I3_9CAUD</name>
<accession>A0A2L0V0I3</accession>
<sequence length="105" mass="12753">MINMDDFSIIEYYEEEHGFLNTFPVSSISRNEVVQNLKELIEDETYVVNSYTPQFFMWYKIMLNRNYFRNHNGNLDHEKVETFVHNVEPLQMWVLKNHTSLKDKD</sequence>
<proteinExistence type="predicted"/>
<dbReference type="Proteomes" id="UP000223025">
    <property type="component" value="Segment"/>
</dbReference>
<dbReference type="RefSeq" id="YP_009612191.1">
    <property type="nucleotide sequence ID" value="NC_042013.1"/>
</dbReference>
<evidence type="ECO:0000313" key="1">
    <source>
        <dbReference type="EMBL" id="AUZ95285.1"/>
    </source>
</evidence>